<evidence type="ECO:0000256" key="6">
    <source>
        <dbReference type="ARBA" id="ARBA00029321"/>
    </source>
</evidence>
<dbReference type="NCBIfam" id="NF001211">
    <property type="entry name" value="PRK00179.1"/>
    <property type="match status" value="1"/>
</dbReference>
<dbReference type="PROSITE" id="PS51463">
    <property type="entry name" value="P_GLUCOSE_ISOMERASE_3"/>
    <property type="match status" value="1"/>
</dbReference>
<feature type="active site" description="Proton donor" evidence="7">
    <location>
        <position position="325"/>
    </location>
</feature>
<comment type="pathway">
    <text evidence="7">Carbohydrate biosynthesis; gluconeogenesis.</text>
</comment>
<dbReference type="PANTHER" id="PTHR11469:SF1">
    <property type="entry name" value="GLUCOSE-6-PHOSPHATE ISOMERASE"/>
    <property type="match status" value="1"/>
</dbReference>
<dbReference type="EMBL" id="JAYGII010000025">
    <property type="protein sequence ID" value="MEA5446260.1"/>
    <property type="molecule type" value="Genomic_DNA"/>
</dbReference>
<dbReference type="GO" id="GO:0048029">
    <property type="term" value="F:monosaccharide binding"/>
    <property type="evidence" value="ECO:0007669"/>
    <property type="project" value="TreeGrafter"/>
</dbReference>
<comment type="function">
    <text evidence="7">Catalyzes the reversible isomerization of glucose-6-phosphate to fructose-6-phosphate.</text>
</comment>
<protein>
    <recommendedName>
        <fullName evidence="7">Glucose-6-phosphate isomerase</fullName>
        <shortName evidence="7">GPI</shortName>
        <ecNumber evidence="7">5.3.1.9</ecNumber>
    </recommendedName>
    <alternativeName>
        <fullName evidence="7">Phosphoglucose isomerase</fullName>
        <shortName evidence="7">PGI</shortName>
    </alternativeName>
    <alternativeName>
        <fullName evidence="7">Phosphohexose isomerase</fullName>
        <shortName evidence="7">PHI</shortName>
    </alternativeName>
</protein>
<evidence type="ECO:0000256" key="8">
    <source>
        <dbReference type="RuleBase" id="RU000612"/>
    </source>
</evidence>
<dbReference type="RefSeq" id="WP_346052409.1">
    <property type="nucleotide sequence ID" value="NZ_JAYGII010000025.1"/>
</dbReference>
<comment type="pathway">
    <text evidence="1 7 8">Carbohydrate degradation; glycolysis; D-glyceraldehyde 3-phosphate and glycerone phosphate from D-glucose: step 2/4.</text>
</comment>
<dbReference type="AlphaFoldDB" id="A0AAP6JFV9"/>
<name>A0AAP6JFV9_9GAMM</name>
<dbReference type="PROSITE" id="PS00174">
    <property type="entry name" value="P_GLUCOSE_ISOMERASE_2"/>
    <property type="match status" value="1"/>
</dbReference>
<dbReference type="EC" id="5.3.1.9" evidence="7"/>
<organism evidence="9 10">
    <name type="scientific">Natronospira elongata</name>
    <dbReference type="NCBI Taxonomy" id="3110268"/>
    <lineage>
        <taxon>Bacteria</taxon>
        <taxon>Pseudomonadati</taxon>
        <taxon>Pseudomonadota</taxon>
        <taxon>Gammaproteobacteria</taxon>
        <taxon>Natronospirales</taxon>
        <taxon>Natronospiraceae</taxon>
        <taxon>Natronospira</taxon>
    </lineage>
</organism>
<evidence type="ECO:0000256" key="1">
    <source>
        <dbReference type="ARBA" id="ARBA00004926"/>
    </source>
</evidence>
<dbReference type="CDD" id="cd05015">
    <property type="entry name" value="SIS_PGI_1"/>
    <property type="match status" value="1"/>
</dbReference>
<dbReference type="InterPro" id="IPR018189">
    <property type="entry name" value="Phosphoglucose_isomerase_CS"/>
</dbReference>
<keyword evidence="7" id="KW-0963">Cytoplasm</keyword>
<comment type="caution">
    <text evidence="9">The sequence shown here is derived from an EMBL/GenBank/DDBJ whole genome shotgun (WGS) entry which is preliminary data.</text>
</comment>
<evidence type="ECO:0000256" key="2">
    <source>
        <dbReference type="ARBA" id="ARBA00006604"/>
    </source>
</evidence>
<dbReference type="SUPFAM" id="SSF53697">
    <property type="entry name" value="SIS domain"/>
    <property type="match status" value="1"/>
</dbReference>
<dbReference type="Proteomes" id="UP001302316">
    <property type="component" value="Unassembled WGS sequence"/>
</dbReference>
<sequence length="524" mass="57451">MALPGGADARPNCRVEAAGLRIDWSRQFLDEHSRGVLLSLAAEAGFHEARRKLFNGERVNESEQRAAMHMALRGAGERDWQVEGEVVSTQVRAELERIENFVAALRDDDRLGATGKPFRNVVNIGIGGSHLGPEVVTQALPAAEGAPRVHFLSNVDPAQYHRVMDELDPETTLLVVVSKTFTSRETMVNARRAREWLVAALGENAVADHFVAVSANVRRVNEFGIDETRLFRFWDWVGGRFSVWSAAGLAAAIHLGMPRFREMLAGAAAMDRHFLEAEDAVNAPLMLGLLDVQSIRAFGWSAWAVVPYSDRLRLLPAYLQQLVMESNGKGANQRGQMIEGQTGPVLLGGTGTDAQHAFFQMLHQGPLPVPVDFIASACPQGESTADWEGHRILLSNCLAQAEALATGKSPEQVEAELRQQGMDTDTIRRLVPQKSFKGNRPSTLVLMDRLSPVRLGALIALYEHRVFVQALLFGINPFDQMGVELGKTLAGRMESVLADADALAEDPIAEAAAQWIRSHWEPPS</sequence>
<dbReference type="GO" id="GO:0006096">
    <property type="term" value="P:glycolytic process"/>
    <property type="evidence" value="ECO:0007669"/>
    <property type="project" value="UniProtKB-UniRule"/>
</dbReference>
<reference evidence="9 10" key="1">
    <citation type="submission" date="2023-12" db="EMBL/GenBank/DDBJ databases">
        <title>Whole-genome sequencing of halo(alkali)philic microorganisms from hypersaline lakes.</title>
        <authorList>
            <person name="Sorokin D.Y."/>
            <person name="Merkel A.Y."/>
            <person name="Messina E."/>
            <person name="Yakimov M."/>
        </authorList>
    </citation>
    <scope>NUCLEOTIDE SEQUENCE [LARGE SCALE GENOMIC DNA]</scope>
    <source>
        <strain evidence="9 10">AB-CW1</strain>
    </source>
</reference>
<feature type="active site" evidence="7">
    <location>
        <position position="356"/>
    </location>
</feature>
<keyword evidence="5 7" id="KW-0413">Isomerase</keyword>
<dbReference type="PANTHER" id="PTHR11469">
    <property type="entry name" value="GLUCOSE-6-PHOSPHATE ISOMERASE"/>
    <property type="match status" value="1"/>
</dbReference>
<evidence type="ECO:0000256" key="5">
    <source>
        <dbReference type="ARBA" id="ARBA00023235"/>
    </source>
</evidence>
<dbReference type="HAMAP" id="MF_00473">
    <property type="entry name" value="G6P_isomerase"/>
    <property type="match status" value="1"/>
</dbReference>
<dbReference type="Gene3D" id="3.40.50.10490">
    <property type="entry name" value="Glucose-6-phosphate isomerase like protein, domain 1"/>
    <property type="match status" value="2"/>
</dbReference>
<dbReference type="GO" id="GO:0004347">
    <property type="term" value="F:glucose-6-phosphate isomerase activity"/>
    <property type="evidence" value="ECO:0007669"/>
    <property type="project" value="UniProtKB-UniRule"/>
</dbReference>
<keyword evidence="3 7" id="KW-0312">Gluconeogenesis</keyword>
<evidence type="ECO:0000313" key="9">
    <source>
        <dbReference type="EMBL" id="MEA5446260.1"/>
    </source>
</evidence>
<keyword evidence="4 7" id="KW-0324">Glycolysis</keyword>
<evidence type="ECO:0000256" key="4">
    <source>
        <dbReference type="ARBA" id="ARBA00023152"/>
    </source>
</evidence>
<dbReference type="GO" id="GO:0006094">
    <property type="term" value="P:gluconeogenesis"/>
    <property type="evidence" value="ECO:0007669"/>
    <property type="project" value="UniProtKB-UniRule"/>
</dbReference>
<dbReference type="Gene3D" id="1.10.1390.10">
    <property type="match status" value="1"/>
</dbReference>
<evidence type="ECO:0000256" key="7">
    <source>
        <dbReference type="HAMAP-Rule" id="MF_00473"/>
    </source>
</evidence>
<proteinExistence type="inferred from homology"/>
<keyword evidence="10" id="KW-1185">Reference proteome</keyword>
<dbReference type="InterPro" id="IPR046348">
    <property type="entry name" value="SIS_dom_sf"/>
</dbReference>
<dbReference type="InterPro" id="IPR023096">
    <property type="entry name" value="G6P_Isomerase_C"/>
</dbReference>
<accession>A0AAP6JFV9</accession>
<dbReference type="PRINTS" id="PR00662">
    <property type="entry name" value="G6PISOMERASE"/>
</dbReference>
<comment type="similarity">
    <text evidence="2 7 8">Belongs to the GPI family.</text>
</comment>
<feature type="active site" evidence="7">
    <location>
        <position position="487"/>
    </location>
</feature>
<dbReference type="GO" id="GO:0051156">
    <property type="term" value="P:glucose 6-phosphate metabolic process"/>
    <property type="evidence" value="ECO:0007669"/>
    <property type="project" value="TreeGrafter"/>
</dbReference>
<comment type="catalytic activity">
    <reaction evidence="6 7 8">
        <text>alpha-D-glucose 6-phosphate = beta-D-fructose 6-phosphate</text>
        <dbReference type="Rhea" id="RHEA:11816"/>
        <dbReference type="ChEBI" id="CHEBI:57634"/>
        <dbReference type="ChEBI" id="CHEBI:58225"/>
        <dbReference type="EC" id="5.3.1.9"/>
    </reaction>
</comment>
<dbReference type="GO" id="GO:0005829">
    <property type="term" value="C:cytosol"/>
    <property type="evidence" value="ECO:0007669"/>
    <property type="project" value="TreeGrafter"/>
</dbReference>
<evidence type="ECO:0000313" key="10">
    <source>
        <dbReference type="Proteomes" id="UP001302316"/>
    </source>
</evidence>
<dbReference type="Pfam" id="PF00342">
    <property type="entry name" value="PGI"/>
    <property type="match status" value="1"/>
</dbReference>
<evidence type="ECO:0000256" key="3">
    <source>
        <dbReference type="ARBA" id="ARBA00022432"/>
    </source>
</evidence>
<dbReference type="GO" id="GO:0097367">
    <property type="term" value="F:carbohydrate derivative binding"/>
    <property type="evidence" value="ECO:0007669"/>
    <property type="project" value="InterPro"/>
</dbReference>
<dbReference type="InterPro" id="IPR035476">
    <property type="entry name" value="SIS_PGI_1"/>
</dbReference>
<dbReference type="InterPro" id="IPR035482">
    <property type="entry name" value="SIS_PGI_2"/>
</dbReference>
<dbReference type="CDD" id="cd05016">
    <property type="entry name" value="SIS_PGI_2"/>
    <property type="match status" value="1"/>
</dbReference>
<gene>
    <name evidence="7 9" type="primary">pgi</name>
    <name evidence="9" type="ORF">VCB98_10560</name>
</gene>
<dbReference type="PROSITE" id="PS00765">
    <property type="entry name" value="P_GLUCOSE_ISOMERASE_1"/>
    <property type="match status" value="1"/>
</dbReference>
<dbReference type="InterPro" id="IPR001672">
    <property type="entry name" value="G6P_Isomerase"/>
</dbReference>
<comment type="subcellular location">
    <subcellularLocation>
        <location evidence="7">Cytoplasm</location>
    </subcellularLocation>
</comment>